<dbReference type="Pfam" id="PF14226">
    <property type="entry name" value="DIOX_N"/>
    <property type="match status" value="1"/>
</dbReference>
<dbReference type="Gene3D" id="2.60.120.330">
    <property type="entry name" value="B-lactam Antibiotic, Isopenicillin N Synthase, Chain"/>
    <property type="match status" value="1"/>
</dbReference>
<dbReference type="AlphaFoldDB" id="A0AAV0QKB5"/>
<dbReference type="InterPro" id="IPR005123">
    <property type="entry name" value="Oxoglu/Fe-dep_dioxygenase_dom"/>
</dbReference>
<dbReference type="Proteomes" id="UP001154282">
    <property type="component" value="Unassembled WGS sequence"/>
</dbReference>
<protein>
    <recommendedName>
        <fullName evidence="6">Fe2OG dioxygenase domain-containing protein</fullName>
    </recommendedName>
</protein>
<dbReference type="SUPFAM" id="SSF51197">
    <property type="entry name" value="Clavaminate synthase-like"/>
    <property type="match status" value="1"/>
</dbReference>
<feature type="domain" description="Fe2OG dioxygenase" evidence="6">
    <location>
        <begin position="197"/>
        <end position="298"/>
    </location>
</feature>
<proteinExistence type="inferred from homology"/>
<dbReference type="InterPro" id="IPR050295">
    <property type="entry name" value="Plant_2OG-oxidoreductases"/>
</dbReference>
<dbReference type="GO" id="GO:0016491">
    <property type="term" value="F:oxidoreductase activity"/>
    <property type="evidence" value="ECO:0007669"/>
    <property type="project" value="UniProtKB-KW"/>
</dbReference>
<dbReference type="Pfam" id="PF03171">
    <property type="entry name" value="2OG-FeII_Oxy"/>
    <property type="match status" value="1"/>
</dbReference>
<keyword evidence="2 5" id="KW-0479">Metal-binding</keyword>
<gene>
    <name evidence="7" type="ORF">LITE_LOCUS43228</name>
</gene>
<dbReference type="GO" id="GO:0046872">
    <property type="term" value="F:metal ion binding"/>
    <property type="evidence" value="ECO:0007669"/>
    <property type="project" value="UniProtKB-KW"/>
</dbReference>
<sequence>MFQPLEPLPSNLPAPTFCRRRLSSVHTNTTPTYSSQEAPTAAADEEIPTIDYFSLFSADTAHRSKALDCLSAACEHYGFFNLVNHGIPDGVIDGALSGIADFFERTPVEEKSKYKKGDPGARILWDARCHAGENREHLKLLARPTFHCPPNPPFFREALGEYESRLHEVKLGLARAMSLTLGQEESYIEDAFELELGFDVAAMNHYPPNFMSKGTMGLAEHTDPGFIVSLVQDMDGGLQILTHQGKWINVHIPPHAILIQLGDQLELLTNGKYKSHIHRVLVGSYKTRRISIGTLHGPSINKFVAPTSEFVDDTHPPAYRGITYSEALEANDRYEIEVQSCIEQLRILPAVV</sequence>
<dbReference type="PANTHER" id="PTHR47991">
    <property type="entry name" value="OXOGLUTARATE/IRON-DEPENDENT DIOXYGENASE"/>
    <property type="match status" value="1"/>
</dbReference>
<evidence type="ECO:0000256" key="2">
    <source>
        <dbReference type="ARBA" id="ARBA00022723"/>
    </source>
</evidence>
<evidence type="ECO:0000256" key="4">
    <source>
        <dbReference type="ARBA" id="ARBA00023004"/>
    </source>
</evidence>
<keyword evidence="5" id="KW-0560">Oxidoreductase</keyword>
<evidence type="ECO:0000256" key="1">
    <source>
        <dbReference type="ARBA" id="ARBA00008056"/>
    </source>
</evidence>
<dbReference type="InterPro" id="IPR044861">
    <property type="entry name" value="IPNS-like_FE2OG_OXY"/>
</dbReference>
<keyword evidence="4 5" id="KW-0408">Iron</keyword>
<comment type="similarity">
    <text evidence="1 5">Belongs to the iron/ascorbate-dependent oxidoreductase family.</text>
</comment>
<keyword evidence="3" id="KW-0847">Vitamin C</keyword>
<name>A0AAV0QKB5_9ROSI</name>
<comment type="caution">
    <text evidence="7">The sequence shown here is derived from an EMBL/GenBank/DDBJ whole genome shotgun (WGS) entry which is preliminary data.</text>
</comment>
<dbReference type="EMBL" id="CAMGYJ010000009">
    <property type="protein sequence ID" value="CAI0544588.1"/>
    <property type="molecule type" value="Genomic_DNA"/>
</dbReference>
<evidence type="ECO:0000313" key="7">
    <source>
        <dbReference type="EMBL" id="CAI0544588.1"/>
    </source>
</evidence>
<evidence type="ECO:0000259" key="6">
    <source>
        <dbReference type="PROSITE" id="PS51471"/>
    </source>
</evidence>
<evidence type="ECO:0000256" key="3">
    <source>
        <dbReference type="ARBA" id="ARBA00022896"/>
    </source>
</evidence>
<accession>A0AAV0QKB5</accession>
<keyword evidence="8" id="KW-1185">Reference proteome</keyword>
<dbReference type="InterPro" id="IPR027443">
    <property type="entry name" value="IPNS-like_sf"/>
</dbReference>
<organism evidence="7 8">
    <name type="scientific">Linum tenue</name>
    <dbReference type="NCBI Taxonomy" id="586396"/>
    <lineage>
        <taxon>Eukaryota</taxon>
        <taxon>Viridiplantae</taxon>
        <taxon>Streptophyta</taxon>
        <taxon>Embryophyta</taxon>
        <taxon>Tracheophyta</taxon>
        <taxon>Spermatophyta</taxon>
        <taxon>Magnoliopsida</taxon>
        <taxon>eudicotyledons</taxon>
        <taxon>Gunneridae</taxon>
        <taxon>Pentapetalae</taxon>
        <taxon>rosids</taxon>
        <taxon>fabids</taxon>
        <taxon>Malpighiales</taxon>
        <taxon>Linaceae</taxon>
        <taxon>Linum</taxon>
    </lineage>
</organism>
<dbReference type="InterPro" id="IPR026992">
    <property type="entry name" value="DIOX_N"/>
</dbReference>
<evidence type="ECO:0000256" key="5">
    <source>
        <dbReference type="RuleBase" id="RU003682"/>
    </source>
</evidence>
<reference evidence="7" key="1">
    <citation type="submission" date="2022-08" db="EMBL/GenBank/DDBJ databases">
        <authorList>
            <person name="Gutierrez-Valencia J."/>
        </authorList>
    </citation>
    <scope>NUCLEOTIDE SEQUENCE</scope>
</reference>
<dbReference type="PROSITE" id="PS51471">
    <property type="entry name" value="FE2OG_OXY"/>
    <property type="match status" value="1"/>
</dbReference>
<evidence type="ECO:0000313" key="8">
    <source>
        <dbReference type="Proteomes" id="UP001154282"/>
    </source>
</evidence>
<dbReference type="GO" id="GO:0031418">
    <property type="term" value="F:L-ascorbic acid binding"/>
    <property type="evidence" value="ECO:0007669"/>
    <property type="project" value="UniProtKB-KW"/>
</dbReference>